<evidence type="ECO:0000256" key="2">
    <source>
        <dbReference type="ARBA" id="ARBA00022475"/>
    </source>
</evidence>
<feature type="transmembrane region" description="Helical" evidence="6">
    <location>
        <begin position="20"/>
        <end position="38"/>
    </location>
</feature>
<keyword evidence="3 6" id="KW-0812">Transmembrane</keyword>
<dbReference type="InterPro" id="IPR051449">
    <property type="entry name" value="ABC-2_transporter_component"/>
</dbReference>
<evidence type="ECO:0000256" key="6">
    <source>
        <dbReference type="SAM" id="Phobius"/>
    </source>
</evidence>
<gene>
    <name evidence="8" type="ORF">EGW70_12090</name>
</gene>
<organism evidence="8 9">
    <name type="scientific">Enterococcus faecalis</name>
    <name type="common">Streptococcus faecalis</name>
    <dbReference type="NCBI Taxonomy" id="1351"/>
    <lineage>
        <taxon>Bacteria</taxon>
        <taxon>Bacillati</taxon>
        <taxon>Bacillota</taxon>
        <taxon>Bacilli</taxon>
        <taxon>Lactobacillales</taxon>
        <taxon>Enterococcaceae</taxon>
        <taxon>Enterococcus</taxon>
    </lineage>
</organism>
<comment type="subcellular location">
    <subcellularLocation>
        <location evidence="1">Cell membrane</location>
        <topology evidence="1">Multi-pass membrane protein</topology>
    </subcellularLocation>
</comment>
<dbReference type="PANTHER" id="PTHR30294">
    <property type="entry name" value="MEMBRANE COMPONENT OF ABC TRANSPORTER YHHJ-RELATED"/>
    <property type="match status" value="1"/>
</dbReference>
<comment type="caution">
    <text evidence="8">The sequence shown here is derived from an EMBL/GenBank/DDBJ whole genome shotgun (WGS) entry which is preliminary data.</text>
</comment>
<feature type="transmembrane region" description="Helical" evidence="6">
    <location>
        <begin position="357"/>
        <end position="377"/>
    </location>
</feature>
<dbReference type="Pfam" id="PF12698">
    <property type="entry name" value="ABC2_membrane_3"/>
    <property type="match status" value="1"/>
</dbReference>
<proteinExistence type="predicted"/>
<dbReference type="AlphaFoldDB" id="A0A3N3Z2L4"/>
<feature type="domain" description="ABC-2 type transporter transmembrane" evidence="7">
    <location>
        <begin position="21"/>
        <end position="377"/>
    </location>
</feature>
<keyword evidence="4 6" id="KW-1133">Transmembrane helix</keyword>
<evidence type="ECO:0000256" key="5">
    <source>
        <dbReference type="ARBA" id="ARBA00023136"/>
    </source>
</evidence>
<feature type="transmembrane region" description="Helical" evidence="6">
    <location>
        <begin position="222"/>
        <end position="248"/>
    </location>
</feature>
<keyword evidence="2" id="KW-1003">Cell membrane</keyword>
<evidence type="ECO:0000313" key="8">
    <source>
        <dbReference type="EMBL" id="ROY47610.1"/>
    </source>
</evidence>
<evidence type="ECO:0000256" key="1">
    <source>
        <dbReference type="ARBA" id="ARBA00004651"/>
    </source>
</evidence>
<sequence>MKNIVTIALETYKQKVVSKVFVIILLVLMVGTFLGMNYEGILKKEEPSKETILVVSNNQETVTMLKEVGKGTNLNFVDGGQKLSDAEKELKDRASKTILKIEKSSAGLYEGKIYYEGALQYNVSEQLQSLVTTVNQSIKLNQLNIDAAQQQFLNESTRLSLESLAGNQDNSVQTLILVYIVGFILYIAVMLFSTMVAQDIAVEKSSRVMEILLTTITPVQHLIGKIVGIGLVGVTQAAAIFGAAYASYGIFGDSTGVFDFLSEGKNSQAIILAVICFVLGYLLYSVTAAILGSVVSSVQEVQQLMYILIIPLFIAMFMVMILAAGLGSNQATIISSYIPYLSPIVMYARYMLGDASLNAFAVAMGINLVFTAILAFLGKSVYQGGVFIYSGDKLINVFKKAFKSGKYYVRCCFLYTSDAADD</sequence>
<evidence type="ECO:0000256" key="4">
    <source>
        <dbReference type="ARBA" id="ARBA00022989"/>
    </source>
</evidence>
<accession>A0A3N3Z2L4</accession>
<name>A0A3N3Z2L4_ENTFL</name>
<feature type="transmembrane region" description="Helical" evidence="6">
    <location>
        <begin position="304"/>
        <end position="325"/>
    </location>
</feature>
<dbReference type="GO" id="GO:0140359">
    <property type="term" value="F:ABC-type transporter activity"/>
    <property type="evidence" value="ECO:0007669"/>
    <property type="project" value="InterPro"/>
</dbReference>
<evidence type="ECO:0000256" key="3">
    <source>
        <dbReference type="ARBA" id="ARBA00022692"/>
    </source>
</evidence>
<dbReference type="PANTHER" id="PTHR30294:SF29">
    <property type="entry name" value="MULTIDRUG ABC TRANSPORTER PERMEASE YBHS-RELATED"/>
    <property type="match status" value="1"/>
</dbReference>
<keyword evidence="5 6" id="KW-0472">Membrane</keyword>
<protein>
    <submittedName>
        <fullName evidence="8">ABC transporter permease</fullName>
    </submittedName>
</protein>
<dbReference type="Proteomes" id="UP000275941">
    <property type="component" value="Unassembled WGS sequence"/>
</dbReference>
<reference evidence="8 9" key="1">
    <citation type="submission" date="2018-10" db="EMBL/GenBank/DDBJ databases">
        <title>Genotypes and phenotypes of Enterococci isolated from broiler chickens.</title>
        <authorList>
            <person name="Muhammad A.R."/>
            <person name="Diarra M.S."/>
        </authorList>
    </citation>
    <scope>NUCLEOTIDE SEQUENCE [LARGE SCALE GENOMIC DNA]</scope>
    <source>
        <strain evidence="8 9">P7 C A21</strain>
    </source>
</reference>
<evidence type="ECO:0000313" key="9">
    <source>
        <dbReference type="Proteomes" id="UP000275941"/>
    </source>
</evidence>
<evidence type="ECO:0000259" key="7">
    <source>
        <dbReference type="Pfam" id="PF12698"/>
    </source>
</evidence>
<feature type="transmembrane region" description="Helical" evidence="6">
    <location>
        <begin position="268"/>
        <end position="292"/>
    </location>
</feature>
<feature type="transmembrane region" description="Helical" evidence="6">
    <location>
        <begin position="176"/>
        <end position="201"/>
    </location>
</feature>
<dbReference type="InterPro" id="IPR013525">
    <property type="entry name" value="ABC2_TM"/>
</dbReference>
<feature type="transmembrane region" description="Helical" evidence="6">
    <location>
        <begin position="331"/>
        <end position="350"/>
    </location>
</feature>
<dbReference type="OrthoDB" id="9768837at2"/>
<dbReference type="EMBL" id="RKOR01000039">
    <property type="protein sequence ID" value="ROY47610.1"/>
    <property type="molecule type" value="Genomic_DNA"/>
</dbReference>
<dbReference type="GO" id="GO:0005886">
    <property type="term" value="C:plasma membrane"/>
    <property type="evidence" value="ECO:0007669"/>
    <property type="project" value="UniProtKB-SubCell"/>
</dbReference>